<reference evidence="2 3" key="1">
    <citation type="submission" date="2019-07" db="EMBL/GenBank/DDBJ databases">
        <title>R&amp;d 2014.</title>
        <authorList>
            <person name="Klenk H.-P."/>
        </authorList>
    </citation>
    <scope>NUCLEOTIDE SEQUENCE [LARGE SCALE GENOMIC DNA]</scope>
    <source>
        <strain evidence="2 3">DSM 43194</strain>
    </source>
</reference>
<dbReference type="RefSeq" id="WP_036876581.1">
    <property type="nucleotide sequence ID" value="NZ_JOIJ01000008.1"/>
</dbReference>
<dbReference type="Proteomes" id="UP000317303">
    <property type="component" value="Unassembled WGS sequence"/>
</dbReference>
<feature type="transmembrane region" description="Helical" evidence="1">
    <location>
        <begin position="20"/>
        <end position="43"/>
    </location>
</feature>
<comment type="caution">
    <text evidence="2">The sequence shown here is derived from an EMBL/GenBank/DDBJ whole genome shotgun (WGS) entry which is preliminary data.</text>
</comment>
<evidence type="ECO:0000256" key="1">
    <source>
        <dbReference type="SAM" id="Phobius"/>
    </source>
</evidence>
<sequence length="77" mass="8805">MFDGVARWWDGCELWLAQQWFPVQFVLVVAVLLPLCVGLTWLLRFGVDFAMTLPRRVRGTRAGGAESQQARRGRRVS</sequence>
<evidence type="ECO:0000313" key="3">
    <source>
        <dbReference type="Proteomes" id="UP000317303"/>
    </source>
</evidence>
<keyword evidence="1" id="KW-0812">Transmembrane</keyword>
<keyword evidence="1" id="KW-0472">Membrane</keyword>
<organism evidence="2 3">
    <name type="scientific">Prauserella rugosa</name>
    <dbReference type="NCBI Taxonomy" id="43354"/>
    <lineage>
        <taxon>Bacteria</taxon>
        <taxon>Bacillati</taxon>
        <taxon>Actinomycetota</taxon>
        <taxon>Actinomycetes</taxon>
        <taxon>Pseudonocardiales</taxon>
        <taxon>Pseudonocardiaceae</taxon>
        <taxon>Prauserella</taxon>
    </lineage>
</organism>
<dbReference type="AlphaFoldDB" id="A0A660CA92"/>
<protein>
    <submittedName>
        <fullName evidence="2">Uncharacterized protein</fullName>
    </submittedName>
</protein>
<proteinExistence type="predicted"/>
<dbReference type="OrthoDB" id="4559844at2"/>
<evidence type="ECO:0000313" key="2">
    <source>
        <dbReference type="EMBL" id="TWH18459.1"/>
    </source>
</evidence>
<accession>A0A660CA92</accession>
<dbReference type="EMBL" id="VLJV01000001">
    <property type="protein sequence ID" value="TWH18459.1"/>
    <property type="molecule type" value="Genomic_DNA"/>
</dbReference>
<keyword evidence="1" id="KW-1133">Transmembrane helix</keyword>
<name>A0A660CA92_9PSEU</name>
<gene>
    <name evidence="2" type="ORF">JD82_00277</name>
</gene>
<keyword evidence="3" id="KW-1185">Reference proteome</keyword>